<dbReference type="Pfam" id="PF01501">
    <property type="entry name" value="Glyco_transf_8"/>
    <property type="match status" value="1"/>
</dbReference>
<dbReference type="GO" id="GO:0046872">
    <property type="term" value="F:metal ion binding"/>
    <property type="evidence" value="ECO:0007669"/>
    <property type="project" value="UniProtKB-KW"/>
</dbReference>
<dbReference type="Gene3D" id="3.90.550.10">
    <property type="entry name" value="Spore Coat Polysaccharide Biosynthesis Protein SpsA, Chain A"/>
    <property type="match status" value="1"/>
</dbReference>
<evidence type="ECO:0000256" key="7">
    <source>
        <dbReference type="ARBA" id="ARBA00023180"/>
    </source>
</evidence>
<accession>W6MRS1</accession>
<dbReference type="CDD" id="cd02537">
    <property type="entry name" value="GT8_Glycogenin"/>
    <property type="match status" value="1"/>
</dbReference>
<evidence type="ECO:0000256" key="9">
    <source>
        <dbReference type="ARBA" id="ARBA00038162"/>
    </source>
</evidence>
<keyword evidence="7" id="KW-0325">Glycoprotein</keyword>
<dbReference type="HOGENOM" id="CLU_017171_4_2_1"/>
<keyword evidence="6" id="KW-0320">Glycogen biosynthesis</keyword>
<comment type="catalytic activity">
    <reaction evidence="12">
        <text>L-tyrosyl-[glycogenin] + UDP-alpha-D-glucose = alpha-D-glucosyl-L-tyrosyl-[glycogenin] + UDP + H(+)</text>
        <dbReference type="Rhea" id="RHEA:23360"/>
        <dbReference type="Rhea" id="RHEA-COMP:14604"/>
        <dbReference type="Rhea" id="RHEA-COMP:14605"/>
        <dbReference type="ChEBI" id="CHEBI:15378"/>
        <dbReference type="ChEBI" id="CHEBI:46858"/>
        <dbReference type="ChEBI" id="CHEBI:58223"/>
        <dbReference type="ChEBI" id="CHEBI:58885"/>
        <dbReference type="ChEBI" id="CHEBI:140573"/>
        <dbReference type="EC" id="2.4.1.186"/>
    </reaction>
</comment>
<gene>
    <name evidence="14" type="ORF">KUCA_T00005045001</name>
</gene>
<comment type="function">
    <text evidence="13">Self-glucosylating initiator of glycogen synthesis. It catalyzes the formation of a short alpha (1,4)-glucosyl chain covalently attached via a glucose 1-O-tyrosyl linkage to internal tyrosine residues and these chains act as primers for the elongation reaction catalyzed by glycogen synthase.</text>
</comment>
<dbReference type="OrthoDB" id="2014201at2759"/>
<keyword evidence="3" id="KW-0963">Cytoplasm</keyword>
<protein>
    <recommendedName>
        <fullName evidence="10">glycogenin glucosyltransferase</fullName>
        <ecNumber evidence="10">2.4.1.186</ecNumber>
    </recommendedName>
</protein>
<organism evidence="14 15">
    <name type="scientific">Kuraishia capsulata CBS 1993</name>
    <dbReference type="NCBI Taxonomy" id="1382522"/>
    <lineage>
        <taxon>Eukaryota</taxon>
        <taxon>Fungi</taxon>
        <taxon>Dikarya</taxon>
        <taxon>Ascomycota</taxon>
        <taxon>Saccharomycotina</taxon>
        <taxon>Pichiomycetes</taxon>
        <taxon>Pichiales</taxon>
        <taxon>Pichiaceae</taxon>
        <taxon>Kuraishia</taxon>
    </lineage>
</organism>
<evidence type="ECO:0000256" key="4">
    <source>
        <dbReference type="ARBA" id="ARBA00022679"/>
    </source>
</evidence>
<evidence type="ECO:0000256" key="2">
    <source>
        <dbReference type="ARBA" id="ARBA00004496"/>
    </source>
</evidence>
<dbReference type="GO" id="GO:0005978">
    <property type="term" value="P:glycogen biosynthetic process"/>
    <property type="evidence" value="ECO:0007669"/>
    <property type="project" value="UniProtKB-KW"/>
</dbReference>
<dbReference type="FunFam" id="3.90.550.10:FF:000092">
    <property type="entry name" value="Glycogenin 2"/>
    <property type="match status" value="1"/>
</dbReference>
<evidence type="ECO:0000256" key="1">
    <source>
        <dbReference type="ARBA" id="ARBA00001936"/>
    </source>
</evidence>
<dbReference type="STRING" id="1382522.W6MRS1"/>
<dbReference type="EC" id="2.4.1.186" evidence="10"/>
<dbReference type="PANTHER" id="PTHR11183">
    <property type="entry name" value="GLYCOGENIN SUBFAMILY MEMBER"/>
    <property type="match status" value="1"/>
</dbReference>
<dbReference type="InterPro" id="IPR050587">
    <property type="entry name" value="GNT1/Glycosyltrans_8"/>
</dbReference>
<comment type="similarity">
    <text evidence="9">Belongs to the glycosyltransferase 8 family. Glycogenin subfamily.</text>
</comment>
<dbReference type="GO" id="GO:0008466">
    <property type="term" value="F:glycogenin glucosyltransferase activity"/>
    <property type="evidence" value="ECO:0007669"/>
    <property type="project" value="UniProtKB-EC"/>
</dbReference>
<evidence type="ECO:0000313" key="14">
    <source>
        <dbReference type="EMBL" id="CDK29058.1"/>
    </source>
</evidence>
<reference evidence="14" key="1">
    <citation type="submission" date="2013-12" db="EMBL/GenBank/DDBJ databases">
        <authorList>
            <person name="Genoscope - CEA"/>
        </authorList>
    </citation>
    <scope>NUCLEOTIDE SEQUENCE</scope>
    <source>
        <strain evidence="14">CBS 1993</strain>
    </source>
</reference>
<evidence type="ECO:0000256" key="5">
    <source>
        <dbReference type="ARBA" id="ARBA00022723"/>
    </source>
</evidence>
<comment type="subcellular location">
    <subcellularLocation>
        <location evidence="2">Cytoplasm</location>
    </subcellularLocation>
</comment>
<dbReference type="GO" id="GO:0005737">
    <property type="term" value="C:cytoplasm"/>
    <property type="evidence" value="ECO:0007669"/>
    <property type="project" value="UniProtKB-SubCell"/>
</dbReference>
<keyword evidence="5" id="KW-0479">Metal-binding</keyword>
<dbReference type="InterPro" id="IPR002495">
    <property type="entry name" value="Glyco_trans_8"/>
</dbReference>
<evidence type="ECO:0000313" key="15">
    <source>
        <dbReference type="Proteomes" id="UP000019384"/>
    </source>
</evidence>
<evidence type="ECO:0000256" key="10">
    <source>
        <dbReference type="ARBA" id="ARBA00038934"/>
    </source>
</evidence>
<evidence type="ECO:0000256" key="8">
    <source>
        <dbReference type="ARBA" id="ARBA00023211"/>
    </source>
</evidence>
<keyword evidence="4" id="KW-0808">Transferase</keyword>
<keyword evidence="8" id="KW-0464">Manganese</keyword>
<evidence type="ECO:0000256" key="12">
    <source>
        <dbReference type="ARBA" id="ARBA00052293"/>
    </source>
</evidence>
<keyword evidence="15" id="KW-1185">Reference proteome</keyword>
<name>W6MRS1_9ASCO</name>
<evidence type="ECO:0000256" key="6">
    <source>
        <dbReference type="ARBA" id="ARBA00023056"/>
    </source>
</evidence>
<dbReference type="EMBL" id="HG793130">
    <property type="protein sequence ID" value="CDK29058.1"/>
    <property type="molecule type" value="Genomic_DNA"/>
</dbReference>
<evidence type="ECO:0000256" key="13">
    <source>
        <dbReference type="ARBA" id="ARBA00057883"/>
    </source>
</evidence>
<sequence>MSANAYATLLTSDSYLPGALVLGRRLALLSSAPCSLVVLVSDNVSKSSRQLLAEVYDSVVLVPRIISKDIPNLHLLGRPDLEDTLTKCHLWNLPFSKVVYLDADVVPVQSLDLLFEEELGPGDVLAAPDSGWPDYFNSGVLVLKPHAATYDELINEAAKEGSSFDGGDQGLFNTVFPDWNRLSFCYNVTQQASSQYEYLPALLANASKVRAFHFIGSQKPWESRAFETCGYPDSSRPFYAAWWDTFDTHYFGERAAAVFTASSGVDTELPEGLLTTTVDKTLGEAWNLSLDKHVNEWDREETSGYTPGVLELNPPKELVEAYEVNDDKVEPEKQFPWDAHKVPATRYFPEDR</sequence>
<dbReference type="AlphaFoldDB" id="W6MRS1"/>
<evidence type="ECO:0000256" key="3">
    <source>
        <dbReference type="ARBA" id="ARBA00022490"/>
    </source>
</evidence>
<evidence type="ECO:0000256" key="11">
    <source>
        <dbReference type="ARBA" id="ARBA00050886"/>
    </source>
</evidence>
<dbReference type="InterPro" id="IPR029044">
    <property type="entry name" value="Nucleotide-diphossugar_trans"/>
</dbReference>
<dbReference type="RefSeq" id="XP_022461047.1">
    <property type="nucleotide sequence ID" value="XM_022606190.1"/>
</dbReference>
<comment type="cofactor">
    <cofactor evidence="1">
        <name>Mn(2+)</name>
        <dbReference type="ChEBI" id="CHEBI:29035"/>
    </cofactor>
</comment>
<dbReference type="SUPFAM" id="SSF53448">
    <property type="entry name" value="Nucleotide-diphospho-sugar transferases"/>
    <property type="match status" value="1"/>
</dbReference>
<dbReference type="GeneID" id="34522435"/>
<reference evidence="14" key="2">
    <citation type="submission" date="2014-02" db="EMBL/GenBank/DDBJ databases">
        <title>Complete DNA sequence of /Kuraishia capsulata/ illustrates novel genomic features among budding yeasts (/Saccharomycotina/).</title>
        <authorList>
            <person name="Morales L."/>
            <person name="Noel B."/>
            <person name="Porcel B."/>
            <person name="Marcet-Houben M."/>
            <person name="Hullo M-F."/>
            <person name="Sacerdot C."/>
            <person name="Tekaia F."/>
            <person name="Leh-Louis V."/>
            <person name="Despons L."/>
            <person name="Khanna V."/>
            <person name="Aury J-M."/>
            <person name="Barbe V."/>
            <person name="Couloux A."/>
            <person name="Labadie K."/>
            <person name="Pelletier E."/>
            <person name="Souciet J-L."/>
            <person name="Boekhout T."/>
            <person name="Gabaldon T."/>
            <person name="Wincker P."/>
            <person name="Dujon B."/>
        </authorList>
    </citation>
    <scope>NUCLEOTIDE SEQUENCE</scope>
    <source>
        <strain evidence="14">CBS 1993</strain>
    </source>
</reference>
<dbReference type="Proteomes" id="UP000019384">
    <property type="component" value="Unassembled WGS sequence"/>
</dbReference>
<proteinExistence type="inferred from homology"/>
<comment type="catalytic activity">
    <reaction evidence="11">
        <text>[1,4-alpha-D-glucosyl](n)-L-tyrosyl-[glycogenin] + UDP-alpha-D-glucose = [1,4-alpha-D-glucosyl](n+1)-L-tyrosyl-[glycogenin] + UDP + H(+)</text>
        <dbReference type="Rhea" id="RHEA:56560"/>
        <dbReference type="Rhea" id="RHEA-COMP:14606"/>
        <dbReference type="Rhea" id="RHEA-COMP:14607"/>
        <dbReference type="ChEBI" id="CHEBI:15378"/>
        <dbReference type="ChEBI" id="CHEBI:58223"/>
        <dbReference type="ChEBI" id="CHEBI:58885"/>
        <dbReference type="ChEBI" id="CHEBI:140574"/>
        <dbReference type="EC" id="2.4.1.186"/>
    </reaction>
</comment>